<evidence type="ECO:0000313" key="2">
    <source>
        <dbReference type="Proteomes" id="UP000295510"/>
    </source>
</evidence>
<sequence length="70" mass="7304">MDAPEKSHSLSRRRWFAGAGAVGAVAAVAAVAPKAVVQTEAAQAPAPGARPGGGYRLSEHVKRYYQTTRV</sequence>
<dbReference type="InterPro" id="IPR006311">
    <property type="entry name" value="TAT_signal"/>
</dbReference>
<dbReference type="EMBL" id="SNYL01000021">
    <property type="protein sequence ID" value="TDQ38418.1"/>
    <property type="molecule type" value="Genomic_DNA"/>
</dbReference>
<dbReference type="Proteomes" id="UP000295510">
    <property type="component" value="Unassembled WGS sequence"/>
</dbReference>
<protein>
    <submittedName>
        <fullName evidence="1">Secreted protein</fullName>
    </submittedName>
</protein>
<gene>
    <name evidence="1" type="ORF">DFR43_12124</name>
</gene>
<proteinExistence type="predicted"/>
<comment type="caution">
    <text evidence="1">The sequence shown here is derived from an EMBL/GenBank/DDBJ whole genome shotgun (WGS) entry which is preliminary data.</text>
</comment>
<dbReference type="PROSITE" id="PS51318">
    <property type="entry name" value="TAT"/>
    <property type="match status" value="1"/>
</dbReference>
<name>A0A4R6TX17_9BURK</name>
<organism evidence="1 2">
    <name type="scientific">Tepidicella xavieri</name>
    <dbReference type="NCBI Taxonomy" id="360241"/>
    <lineage>
        <taxon>Bacteria</taxon>
        <taxon>Pseudomonadati</taxon>
        <taxon>Pseudomonadota</taxon>
        <taxon>Betaproteobacteria</taxon>
        <taxon>Burkholderiales</taxon>
        <taxon>Tepidicella</taxon>
    </lineage>
</organism>
<dbReference type="InterPro" id="IPR014177">
    <property type="entry name" value="Formate_DH_TAT-contain"/>
</dbReference>
<keyword evidence="2" id="KW-1185">Reference proteome</keyword>
<accession>A0A4R6TX17</accession>
<reference evidence="1 2" key="1">
    <citation type="submission" date="2019-03" db="EMBL/GenBank/DDBJ databases">
        <title>Genomic Encyclopedia of Type Strains, Phase IV (KMG-IV): sequencing the most valuable type-strain genomes for metagenomic binning, comparative biology and taxonomic classification.</title>
        <authorList>
            <person name="Goeker M."/>
        </authorList>
    </citation>
    <scope>NUCLEOTIDE SEQUENCE [LARGE SCALE GENOMIC DNA]</scope>
    <source>
        <strain evidence="1 2">DSM 19605</strain>
    </source>
</reference>
<dbReference type="PIRSF" id="PIRSF036704">
    <property type="entry name" value="UCP036704"/>
    <property type="match status" value="1"/>
</dbReference>
<evidence type="ECO:0000313" key="1">
    <source>
        <dbReference type="EMBL" id="TDQ38418.1"/>
    </source>
</evidence>
<dbReference type="AlphaFoldDB" id="A0A4R6TX17"/>